<evidence type="ECO:0000256" key="9">
    <source>
        <dbReference type="ARBA" id="ARBA00023136"/>
    </source>
</evidence>
<organism evidence="15 16">
    <name type="scientific">Desulfosporosinus lacus DSM 15449</name>
    <dbReference type="NCBI Taxonomy" id="1121420"/>
    <lineage>
        <taxon>Bacteria</taxon>
        <taxon>Bacillati</taxon>
        <taxon>Bacillota</taxon>
        <taxon>Clostridia</taxon>
        <taxon>Eubacteriales</taxon>
        <taxon>Desulfitobacteriaceae</taxon>
        <taxon>Desulfosporosinus</taxon>
    </lineage>
</organism>
<sequence length="511" mass="59075">MKKLLKLLFNRIFLVGLPIVIQIFALVMFILRFSSYFVYFYAFCTLLSVVAVLRILSGKTNPAYKIAWIVPIMLFPIFGGLFYLMFGKNKLSKRAKRKMRVIQEKMTELLGQNEAVIKDIQTRDLSAANQSRYIENYSFCPVYQNTISEYLTPGERMYDRLLKELKKAERYIFLEYFIIEEGLMWNSILDILVEKASQGVDVRVIYDDVGCLFTLPYRYDKQLEKMGIKCCVFNPFIPILSARMNNRDHRKIAVIDGYTAFTGGINLADEYINSYVKHGHWKDSAIIIQGEAVWSFAVMFLSLWSQQKKTDEDYEQYRPVASPEKVFVSDGYVQPFGDSPLDDESLGETVYLNLISTAERYVYINSPYLILDNMMMTTLCSAAKRNVDVRIITPHITDKWYVHAVTRSNYDALVESGVKIYEYTPGFLHAKTLAVDDKLAVVGTINLDYRSLYLHFECGVWLYQTQSVLEVTADFLKTLEQCQSVTVEDCLAVKWYKRLSSSILRVFAPLM</sequence>
<feature type="transmembrane region" description="Helical" evidence="13">
    <location>
        <begin position="37"/>
        <end position="56"/>
    </location>
</feature>
<evidence type="ECO:0000313" key="16">
    <source>
        <dbReference type="Proteomes" id="UP000183954"/>
    </source>
</evidence>
<dbReference type="RefSeq" id="WP_073029717.1">
    <property type="nucleotide sequence ID" value="NZ_FQXJ01000006.1"/>
</dbReference>
<proteinExistence type="predicted"/>
<keyword evidence="9 13" id="KW-0472">Membrane</keyword>
<keyword evidence="8" id="KW-0443">Lipid metabolism</keyword>
<evidence type="ECO:0000256" key="4">
    <source>
        <dbReference type="ARBA" id="ARBA00022679"/>
    </source>
</evidence>
<keyword evidence="2" id="KW-1003">Cell membrane</keyword>
<keyword evidence="7 13" id="KW-1133">Transmembrane helix</keyword>
<dbReference type="GO" id="GO:0008808">
    <property type="term" value="F:cardiolipin synthase activity"/>
    <property type="evidence" value="ECO:0007669"/>
    <property type="project" value="UniProtKB-UniRule"/>
</dbReference>
<gene>
    <name evidence="15" type="ORF">SAMN02746098_02144</name>
</gene>
<dbReference type="CDD" id="cd09160">
    <property type="entry name" value="PLDc_SMU_988_like_2"/>
    <property type="match status" value="1"/>
</dbReference>
<dbReference type="Proteomes" id="UP000183954">
    <property type="component" value="Unassembled WGS sequence"/>
</dbReference>
<protein>
    <recommendedName>
        <fullName evidence="12">Cardiolipin synthase</fullName>
        <ecNumber evidence="12">2.7.8.-</ecNumber>
    </recommendedName>
</protein>
<evidence type="ECO:0000259" key="14">
    <source>
        <dbReference type="PROSITE" id="PS50035"/>
    </source>
</evidence>
<dbReference type="InterPro" id="IPR001736">
    <property type="entry name" value="PLipase_D/transphosphatidylase"/>
</dbReference>
<dbReference type="STRING" id="1121420.SAMN02746098_02144"/>
<evidence type="ECO:0000256" key="5">
    <source>
        <dbReference type="ARBA" id="ARBA00022692"/>
    </source>
</evidence>
<keyword evidence="6" id="KW-0677">Repeat</keyword>
<dbReference type="InterPro" id="IPR027379">
    <property type="entry name" value="CLS_N"/>
</dbReference>
<accession>A0A1M5XP47</accession>
<evidence type="ECO:0000313" key="15">
    <source>
        <dbReference type="EMBL" id="SHI01571.1"/>
    </source>
</evidence>
<evidence type="ECO:0000256" key="8">
    <source>
        <dbReference type="ARBA" id="ARBA00023098"/>
    </source>
</evidence>
<feature type="domain" description="PLD phosphodiesterase" evidence="14">
    <location>
        <begin position="424"/>
        <end position="451"/>
    </location>
</feature>
<feature type="transmembrane region" description="Helical" evidence="13">
    <location>
        <begin position="68"/>
        <end position="86"/>
    </location>
</feature>
<dbReference type="GO" id="GO:0032049">
    <property type="term" value="P:cardiolipin biosynthetic process"/>
    <property type="evidence" value="ECO:0007669"/>
    <property type="project" value="UniProtKB-UniRule"/>
</dbReference>
<reference evidence="16" key="1">
    <citation type="submission" date="2016-11" db="EMBL/GenBank/DDBJ databases">
        <authorList>
            <person name="Varghese N."/>
            <person name="Submissions S."/>
        </authorList>
    </citation>
    <scope>NUCLEOTIDE SEQUENCE [LARGE SCALE GENOMIC DNA]</scope>
    <source>
        <strain evidence="16">DSM 15449</strain>
    </source>
</reference>
<dbReference type="PANTHER" id="PTHR21248:SF22">
    <property type="entry name" value="PHOSPHOLIPASE D"/>
    <property type="match status" value="1"/>
</dbReference>
<keyword evidence="4" id="KW-0808">Transferase</keyword>
<evidence type="ECO:0000256" key="13">
    <source>
        <dbReference type="SAM" id="Phobius"/>
    </source>
</evidence>
<evidence type="ECO:0000256" key="7">
    <source>
        <dbReference type="ARBA" id="ARBA00022989"/>
    </source>
</evidence>
<keyword evidence="3" id="KW-0444">Lipid biosynthesis</keyword>
<feature type="transmembrane region" description="Helical" evidence="13">
    <location>
        <begin position="12"/>
        <end position="31"/>
    </location>
</feature>
<keyword evidence="11" id="KW-1208">Phospholipid metabolism</keyword>
<evidence type="ECO:0000256" key="6">
    <source>
        <dbReference type="ARBA" id="ARBA00022737"/>
    </source>
</evidence>
<dbReference type="SUPFAM" id="SSF56024">
    <property type="entry name" value="Phospholipase D/nuclease"/>
    <property type="match status" value="2"/>
</dbReference>
<dbReference type="PROSITE" id="PS50035">
    <property type="entry name" value="PLD"/>
    <property type="match status" value="2"/>
</dbReference>
<evidence type="ECO:0000256" key="3">
    <source>
        <dbReference type="ARBA" id="ARBA00022516"/>
    </source>
</evidence>
<evidence type="ECO:0000256" key="2">
    <source>
        <dbReference type="ARBA" id="ARBA00022475"/>
    </source>
</evidence>
<dbReference type="GO" id="GO:0005886">
    <property type="term" value="C:plasma membrane"/>
    <property type="evidence" value="ECO:0007669"/>
    <property type="project" value="UniProtKB-SubCell"/>
</dbReference>
<dbReference type="CDD" id="cd09154">
    <property type="entry name" value="PLDc_SMU_988_like_1"/>
    <property type="match status" value="1"/>
</dbReference>
<dbReference type="EC" id="2.7.8.-" evidence="12"/>
<dbReference type="Pfam" id="PF13396">
    <property type="entry name" value="PLDc_N"/>
    <property type="match status" value="1"/>
</dbReference>
<dbReference type="NCBIfam" id="TIGR04265">
    <property type="entry name" value="bac_cardiolipin"/>
    <property type="match status" value="1"/>
</dbReference>
<dbReference type="AlphaFoldDB" id="A0A1M5XP47"/>
<evidence type="ECO:0000256" key="11">
    <source>
        <dbReference type="ARBA" id="ARBA00023264"/>
    </source>
</evidence>
<dbReference type="InterPro" id="IPR025202">
    <property type="entry name" value="PLD-like_dom"/>
</dbReference>
<keyword evidence="16" id="KW-1185">Reference proteome</keyword>
<evidence type="ECO:0000256" key="1">
    <source>
        <dbReference type="ARBA" id="ARBA00004651"/>
    </source>
</evidence>
<keyword evidence="5 13" id="KW-0812">Transmembrane</keyword>
<evidence type="ECO:0000256" key="12">
    <source>
        <dbReference type="NCBIfam" id="TIGR04265"/>
    </source>
</evidence>
<dbReference type="SMART" id="SM00155">
    <property type="entry name" value="PLDc"/>
    <property type="match status" value="2"/>
</dbReference>
<dbReference type="EMBL" id="FQXJ01000006">
    <property type="protein sequence ID" value="SHI01571.1"/>
    <property type="molecule type" value="Genomic_DNA"/>
</dbReference>
<dbReference type="Pfam" id="PF13091">
    <property type="entry name" value="PLDc_2"/>
    <property type="match status" value="2"/>
</dbReference>
<keyword evidence="10" id="KW-0594">Phospholipid biosynthesis</keyword>
<dbReference type="OrthoDB" id="9762009at2"/>
<dbReference type="PANTHER" id="PTHR21248">
    <property type="entry name" value="CARDIOLIPIN SYNTHASE"/>
    <property type="match status" value="1"/>
</dbReference>
<name>A0A1M5XP47_9FIRM</name>
<dbReference type="Gene3D" id="3.30.870.10">
    <property type="entry name" value="Endonuclease Chain A"/>
    <property type="match status" value="2"/>
</dbReference>
<feature type="domain" description="PLD phosphodiesterase" evidence="14">
    <location>
        <begin position="244"/>
        <end position="271"/>
    </location>
</feature>
<comment type="subcellular location">
    <subcellularLocation>
        <location evidence="1">Cell membrane</location>
        <topology evidence="1">Multi-pass membrane protein</topology>
    </subcellularLocation>
</comment>
<evidence type="ECO:0000256" key="10">
    <source>
        <dbReference type="ARBA" id="ARBA00023209"/>
    </source>
</evidence>
<dbReference type="InterPro" id="IPR022924">
    <property type="entry name" value="Cardiolipin_synthase"/>
</dbReference>